<dbReference type="InterPro" id="IPR037045">
    <property type="entry name" value="S8pro/Inhibitor_I9_sf"/>
</dbReference>
<feature type="active site" description="Charge relay system" evidence="5">
    <location>
        <position position="338"/>
    </location>
</feature>
<dbReference type="SUPFAM" id="SSF54897">
    <property type="entry name" value="Protease propeptides/inhibitors"/>
    <property type="match status" value="1"/>
</dbReference>
<keyword evidence="6" id="KW-0732">Signal</keyword>
<dbReference type="CDD" id="cd04077">
    <property type="entry name" value="Peptidases_S8_PCSK9_ProteinaseK_like"/>
    <property type="match status" value="1"/>
</dbReference>
<dbReference type="InterPro" id="IPR034193">
    <property type="entry name" value="PCSK9_ProteinaseK-like"/>
</dbReference>
<dbReference type="Gene3D" id="3.30.70.80">
    <property type="entry name" value="Peptidase S8 propeptide/proteinase inhibitor I9"/>
    <property type="match status" value="1"/>
</dbReference>
<keyword evidence="10" id="KW-1185">Reference proteome</keyword>
<reference evidence="10" key="1">
    <citation type="journal article" date="2019" name="Int. J. Syst. Evol. Microbiol.">
        <title>The Global Catalogue of Microorganisms (GCM) 10K type strain sequencing project: providing services to taxonomists for standard genome sequencing and annotation.</title>
        <authorList>
            <consortium name="The Broad Institute Genomics Platform"/>
            <consortium name="The Broad Institute Genome Sequencing Center for Infectious Disease"/>
            <person name="Wu L."/>
            <person name="Ma J."/>
        </authorList>
    </citation>
    <scope>NUCLEOTIDE SEQUENCE [LARGE SCALE GENOMIC DNA]</scope>
    <source>
        <strain evidence="10">JCM 8201</strain>
    </source>
</reference>
<dbReference type="PROSITE" id="PS00138">
    <property type="entry name" value="SUBTILASE_SER"/>
    <property type="match status" value="1"/>
</dbReference>
<keyword evidence="2 5" id="KW-0645">Protease</keyword>
<feature type="domain" description="Inhibitor I9" evidence="8">
    <location>
        <begin position="67"/>
        <end position="101"/>
    </location>
</feature>
<evidence type="ECO:0000313" key="10">
    <source>
        <dbReference type="Proteomes" id="UP001501842"/>
    </source>
</evidence>
<sequence length="395" mass="40756">MLPVAALALAAATALPASAEPAPRVDVKYAPTEIARPGEYLVELKDDASQDDVLSRARVKDTMARWSDALNGFAARLSHRQVERLRSDSRVMQIVQNAVVRNATSRSAAAPSVQTNPGWALDRIDQAALPLDGTFTANSTGAGVNAYILDNGVDTSHPDFGGRASTVRDFIGGTITQGCLDHGTGVAGALGGTLHGVAKQVDLRSVRFIDCADNLDFFKFLDAVNWVAGNHQKPAVANISSNFNNALVSYLSGILRSAVNGLANSGVFVTASAGNDNADACTQPPADALGAFTVGATDSTDTRSSFSNWGTCVEIYAPGSNIDMPQAGGGYMQNSGTSFAAPLVAGVAALYKAAYGDAPSTTIGTWLTDNATPGVVNGNNTPGPTPNLLLNTGGL</sequence>
<evidence type="ECO:0000256" key="1">
    <source>
        <dbReference type="ARBA" id="ARBA00011073"/>
    </source>
</evidence>
<dbReference type="Proteomes" id="UP001501842">
    <property type="component" value="Unassembled WGS sequence"/>
</dbReference>
<evidence type="ECO:0000259" key="7">
    <source>
        <dbReference type="Pfam" id="PF00082"/>
    </source>
</evidence>
<dbReference type="Pfam" id="PF00082">
    <property type="entry name" value="Peptidase_S8"/>
    <property type="match status" value="1"/>
</dbReference>
<dbReference type="SUPFAM" id="SSF52743">
    <property type="entry name" value="Subtilisin-like"/>
    <property type="match status" value="1"/>
</dbReference>
<evidence type="ECO:0000259" key="8">
    <source>
        <dbReference type="Pfam" id="PF05922"/>
    </source>
</evidence>
<protein>
    <submittedName>
        <fullName evidence="9">Uncharacterized protein</fullName>
    </submittedName>
</protein>
<feature type="chain" id="PRO_5045558515" evidence="6">
    <location>
        <begin position="20"/>
        <end position="395"/>
    </location>
</feature>
<dbReference type="EMBL" id="BAAATZ010000003">
    <property type="protein sequence ID" value="GAA2720144.1"/>
    <property type="molecule type" value="Genomic_DNA"/>
</dbReference>
<feature type="active site" description="Charge relay system" evidence="5">
    <location>
        <position position="182"/>
    </location>
</feature>
<dbReference type="InterPro" id="IPR036852">
    <property type="entry name" value="Peptidase_S8/S53_dom_sf"/>
</dbReference>
<evidence type="ECO:0000256" key="5">
    <source>
        <dbReference type="PROSITE-ProRule" id="PRU01240"/>
    </source>
</evidence>
<dbReference type="InterPro" id="IPR015500">
    <property type="entry name" value="Peptidase_S8_subtilisin-rel"/>
</dbReference>
<gene>
    <name evidence="9" type="ORF">GCM10010439_07380</name>
</gene>
<evidence type="ECO:0000256" key="2">
    <source>
        <dbReference type="ARBA" id="ARBA00022670"/>
    </source>
</evidence>
<dbReference type="Pfam" id="PF05922">
    <property type="entry name" value="Inhibitor_I9"/>
    <property type="match status" value="1"/>
</dbReference>
<name>A0ABP6GAC2_9ACTN</name>
<feature type="signal peptide" evidence="6">
    <location>
        <begin position="1"/>
        <end position="19"/>
    </location>
</feature>
<accession>A0ABP6GAC2</accession>
<dbReference type="PROSITE" id="PS00137">
    <property type="entry name" value="SUBTILASE_HIS"/>
    <property type="match status" value="1"/>
</dbReference>
<evidence type="ECO:0000256" key="6">
    <source>
        <dbReference type="SAM" id="SignalP"/>
    </source>
</evidence>
<dbReference type="InterPro" id="IPR010259">
    <property type="entry name" value="S8pro/Inhibitor_I9"/>
</dbReference>
<proteinExistence type="inferred from homology"/>
<dbReference type="InterPro" id="IPR050131">
    <property type="entry name" value="Peptidase_S8_subtilisin-like"/>
</dbReference>
<comment type="caution">
    <text evidence="9">The sequence shown here is derived from an EMBL/GenBank/DDBJ whole genome shotgun (WGS) entry which is preliminary data.</text>
</comment>
<organism evidence="9 10">
    <name type="scientific">Actinocorallia aurantiaca</name>
    <dbReference type="NCBI Taxonomy" id="46204"/>
    <lineage>
        <taxon>Bacteria</taxon>
        <taxon>Bacillati</taxon>
        <taxon>Actinomycetota</taxon>
        <taxon>Actinomycetes</taxon>
        <taxon>Streptosporangiales</taxon>
        <taxon>Thermomonosporaceae</taxon>
        <taxon>Actinocorallia</taxon>
    </lineage>
</organism>
<dbReference type="InterPro" id="IPR000209">
    <property type="entry name" value="Peptidase_S8/S53_dom"/>
</dbReference>
<dbReference type="InterPro" id="IPR022398">
    <property type="entry name" value="Peptidase_S8_His-AS"/>
</dbReference>
<evidence type="ECO:0000313" key="9">
    <source>
        <dbReference type="EMBL" id="GAA2720144.1"/>
    </source>
</evidence>
<evidence type="ECO:0000256" key="3">
    <source>
        <dbReference type="ARBA" id="ARBA00022801"/>
    </source>
</evidence>
<feature type="domain" description="Peptidase S8/S53" evidence="7">
    <location>
        <begin position="148"/>
        <end position="377"/>
    </location>
</feature>
<keyword evidence="3 5" id="KW-0378">Hydrolase</keyword>
<dbReference type="Gene3D" id="3.40.50.200">
    <property type="entry name" value="Peptidase S8/S53 domain"/>
    <property type="match status" value="1"/>
</dbReference>
<keyword evidence="4 5" id="KW-0720">Serine protease</keyword>
<evidence type="ECO:0000256" key="4">
    <source>
        <dbReference type="ARBA" id="ARBA00022825"/>
    </source>
</evidence>
<dbReference type="PRINTS" id="PR00723">
    <property type="entry name" value="SUBTILISIN"/>
</dbReference>
<dbReference type="InterPro" id="IPR023828">
    <property type="entry name" value="Peptidase_S8_Ser-AS"/>
</dbReference>
<dbReference type="PANTHER" id="PTHR43806">
    <property type="entry name" value="PEPTIDASE S8"/>
    <property type="match status" value="1"/>
</dbReference>
<feature type="active site" description="Charge relay system" evidence="5">
    <location>
        <position position="150"/>
    </location>
</feature>
<dbReference type="PANTHER" id="PTHR43806:SF11">
    <property type="entry name" value="CEREVISIN-RELATED"/>
    <property type="match status" value="1"/>
</dbReference>
<comment type="similarity">
    <text evidence="1 5">Belongs to the peptidase S8 family.</text>
</comment>
<dbReference type="PROSITE" id="PS51892">
    <property type="entry name" value="SUBTILASE"/>
    <property type="match status" value="1"/>
</dbReference>